<dbReference type="Proteomes" id="UP001222027">
    <property type="component" value="Unassembled WGS sequence"/>
</dbReference>
<reference evidence="2 3" key="1">
    <citation type="submission" date="2022-12" db="EMBL/GenBank/DDBJ databases">
        <title>Chromosome-scale assembly of the Ensete ventricosum genome.</title>
        <authorList>
            <person name="Dussert Y."/>
            <person name="Stocks J."/>
            <person name="Wendawek A."/>
            <person name="Woldeyes F."/>
            <person name="Nichols R.A."/>
            <person name="Borrell J.S."/>
        </authorList>
    </citation>
    <scope>NUCLEOTIDE SEQUENCE [LARGE SCALE GENOMIC DNA]</scope>
    <source>
        <strain evidence="3">cv. Maze</strain>
        <tissue evidence="2">Seeds</tissue>
    </source>
</reference>
<dbReference type="EMBL" id="JAQQAF010000009">
    <property type="protein sequence ID" value="KAJ8458903.1"/>
    <property type="molecule type" value="Genomic_DNA"/>
</dbReference>
<feature type="region of interest" description="Disordered" evidence="1">
    <location>
        <begin position="1"/>
        <end position="73"/>
    </location>
</feature>
<gene>
    <name evidence="2" type="ORF">OPV22_031829</name>
</gene>
<proteinExistence type="predicted"/>
<evidence type="ECO:0000256" key="1">
    <source>
        <dbReference type="SAM" id="MobiDB-lite"/>
    </source>
</evidence>
<accession>A0AAV8PQ09</accession>
<dbReference type="AlphaFoldDB" id="A0AAV8PQ09"/>
<protein>
    <submittedName>
        <fullName evidence="2">Uncharacterized protein</fullName>
    </submittedName>
</protein>
<name>A0AAV8PQ09_ENSVE</name>
<comment type="caution">
    <text evidence="2">The sequence shown here is derived from an EMBL/GenBank/DDBJ whole genome shotgun (WGS) entry which is preliminary data.</text>
</comment>
<organism evidence="2 3">
    <name type="scientific">Ensete ventricosum</name>
    <name type="common">Abyssinian banana</name>
    <name type="synonym">Musa ensete</name>
    <dbReference type="NCBI Taxonomy" id="4639"/>
    <lineage>
        <taxon>Eukaryota</taxon>
        <taxon>Viridiplantae</taxon>
        <taxon>Streptophyta</taxon>
        <taxon>Embryophyta</taxon>
        <taxon>Tracheophyta</taxon>
        <taxon>Spermatophyta</taxon>
        <taxon>Magnoliopsida</taxon>
        <taxon>Liliopsida</taxon>
        <taxon>Zingiberales</taxon>
        <taxon>Musaceae</taxon>
        <taxon>Ensete</taxon>
    </lineage>
</organism>
<feature type="compositionally biased region" description="Basic and acidic residues" evidence="1">
    <location>
        <begin position="45"/>
        <end position="72"/>
    </location>
</feature>
<evidence type="ECO:0000313" key="2">
    <source>
        <dbReference type="EMBL" id="KAJ8458903.1"/>
    </source>
</evidence>
<feature type="compositionally biased region" description="Gly residues" evidence="1">
    <location>
        <begin position="19"/>
        <end position="34"/>
    </location>
</feature>
<keyword evidence="3" id="KW-1185">Reference proteome</keyword>
<sequence length="104" mass="10713">MSRKRSRSEAGRCAAEGGTKAGGAWVGSVEGGVGEDSAGSSDGLHVWEDPGECGRRRLRSHEGVGDRGDSDAGKSGCATLHFSLFPVYADQLKYGKAPSCGVIV</sequence>
<evidence type="ECO:0000313" key="3">
    <source>
        <dbReference type="Proteomes" id="UP001222027"/>
    </source>
</evidence>